<dbReference type="EMBL" id="JADYXP020000022">
    <property type="protein sequence ID" value="KAL0102389.1"/>
    <property type="molecule type" value="Genomic_DNA"/>
</dbReference>
<protein>
    <submittedName>
        <fullName evidence="1">Uncharacterized protein</fullName>
    </submittedName>
</protein>
<dbReference type="AlphaFoldDB" id="A0AAW2EJ46"/>
<dbReference type="Proteomes" id="UP001430953">
    <property type="component" value="Unassembled WGS sequence"/>
</dbReference>
<comment type="caution">
    <text evidence="1">The sequence shown here is derived from an EMBL/GenBank/DDBJ whole genome shotgun (WGS) entry which is preliminary data.</text>
</comment>
<accession>A0AAW2EJ46</accession>
<proteinExistence type="predicted"/>
<keyword evidence="2" id="KW-1185">Reference proteome</keyword>
<organism evidence="1 2">
    <name type="scientific">Cardiocondyla obscurior</name>
    <dbReference type="NCBI Taxonomy" id="286306"/>
    <lineage>
        <taxon>Eukaryota</taxon>
        <taxon>Metazoa</taxon>
        <taxon>Ecdysozoa</taxon>
        <taxon>Arthropoda</taxon>
        <taxon>Hexapoda</taxon>
        <taxon>Insecta</taxon>
        <taxon>Pterygota</taxon>
        <taxon>Neoptera</taxon>
        <taxon>Endopterygota</taxon>
        <taxon>Hymenoptera</taxon>
        <taxon>Apocrita</taxon>
        <taxon>Aculeata</taxon>
        <taxon>Formicoidea</taxon>
        <taxon>Formicidae</taxon>
        <taxon>Myrmicinae</taxon>
        <taxon>Cardiocondyla</taxon>
    </lineage>
</organism>
<reference evidence="1 2" key="1">
    <citation type="submission" date="2023-03" db="EMBL/GenBank/DDBJ databases">
        <title>High recombination rates correlate with genetic variation in Cardiocondyla obscurior ants.</title>
        <authorList>
            <person name="Errbii M."/>
        </authorList>
    </citation>
    <scope>NUCLEOTIDE SEQUENCE [LARGE SCALE GENOMIC DNA]</scope>
    <source>
        <strain evidence="1">Alpha-2009</strain>
        <tissue evidence="1">Whole body</tissue>
    </source>
</reference>
<gene>
    <name evidence="1" type="ORF">PUN28_017966</name>
</gene>
<name>A0AAW2EJ46_9HYME</name>
<evidence type="ECO:0000313" key="2">
    <source>
        <dbReference type="Proteomes" id="UP001430953"/>
    </source>
</evidence>
<evidence type="ECO:0000313" key="1">
    <source>
        <dbReference type="EMBL" id="KAL0102389.1"/>
    </source>
</evidence>
<sequence length="117" mass="13360">MYLVLTRCYTKLVTIARVSAFEPVEKSRTKIWTDPQAITGKHMRISCYVLAGRETRVTDCKCMMISYELTKLMHNIFKTKCGKSASKKRTYILKLQRQSSIAVDKGAMGHELRHASA</sequence>